<dbReference type="NCBIfam" id="TIGR00543">
    <property type="entry name" value="isochor_syn"/>
    <property type="match status" value="1"/>
</dbReference>
<evidence type="ECO:0000313" key="8">
    <source>
        <dbReference type="EMBL" id="QEA42208.1"/>
    </source>
</evidence>
<dbReference type="Gene3D" id="3.60.120.10">
    <property type="entry name" value="Anthranilate synthase"/>
    <property type="match status" value="1"/>
</dbReference>
<dbReference type="GO" id="GO:0008909">
    <property type="term" value="F:isochorismate synthase activity"/>
    <property type="evidence" value="ECO:0007669"/>
    <property type="project" value="UniProtKB-EC"/>
</dbReference>
<dbReference type="EMBL" id="CP042383">
    <property type="protein sequence ID" value="QEA42208.1"/>
    <property type="molecule type" value="Genomic_DNA"/>
</dbReference>
<reference evidence="8 9" key="1">
    <citation type="submission" date="2019-06" db="EMBL/GenBank/DDBJ databases">
        <title>Genome analyses of bacteria isolated from kimchi.</title>
        <authorList>
            <person name="Lee S."/>
            <person name="Ahn S."/>
            <person name="Roh S."/>
        </authorList>
    </citation>
    <scope>NUCLEOTIDE SEQUENCE [LARGE SCALE GENOMIC DNA]</scope>
    <source>
        <strain evidence="8 9">CBA3630</strain>
    </source>
</reference>
<evidence type="ECO:0000256" key="3">
    <source>
        <dbReference type="ARBA" id="ARBA00012824"/>
    </source>
</evidence>
<accession>A0A5B8T529</accession>
<evidence type="ECO:0000259" key="6">
    <source>
        <dbReference type="Pfam" id="PF00425"/>
    </source>
</evidence>
<dbReference type="SUPFAM" id="SSF56322">
    <property type="entry name" value="ADC synthase"/>
    <property type="match status" value="1"/>
</dbReference>
<dbReference type="GO" id="GO:0009697">
    <property type="term" value="P:salicylic acid biosynthetic process"/>
    <property type="evidence" value="ECO:0007669"/>
    <property type="project" value="TreeGrafter"/>
</dbReference>
<dbReference type="RefSeq" id="WP_010278390.1">
    <property type="nucleotide sequence ID" value="NZ_BMBQ01000003.1"/>
</dbReference>
<dbReference type="EMBL" id="JARGDN010000002">
    <property type="protein sequence ID" value="MDG9733024.1"/>
    <property type="molecule type" value="Genomic_DNA"/>
</dbReference>
<dbReference type="InterPro" id="IPR015890">
    <property type="entry name" value="Chorismate_C"/>
</dbReference>
<dbReference type="Pfam" id="PF00425">
    <property type="entry name" value="Chorismate_bind"/>
    <property type="match status" value="1"/>
</dbReference>
<evidence type="ECO:0000256" key="2">
    <source>
        <dbReference type="ARBA" id="ARBA00005297"/>
    </source>
</evidence>
<dbReference type="InterPro" id="IPR004561">
    <property type="entry name" value="IsoChor_synthase"/>
</dbReference>
<dbReference type="Proteomes" id="UP001529201">
    <property type="component" value="Unassembled WGS sequence"/>
</dbReference>
<evidence type="ECO:0000256" key="1">
    <source>
        <dbReference type="ARBA" id="ARBA00000799"/>
    </source>
</evidence>
<dbReference type="Proteomes" id="UP000321296">
    <property type="component" value="Chromosome"/>
</dbReference>
<dbReference type="EC" id="5.4.4.2" evidence="3"/>
<evidence type="ECO:0000313" key="7">
    <source>
        <dbReference type="EMBL" id="MDG9733024.1"/>
    </source>
</evidence>
<evidence type="ECO:0000256" key="5">
    <source>
        <dbReference type="ARBA" id="ARBA00041564"/>
    </source>
</evidence>
<evidence type="ECO:0000256" key="4">
    <source>
        <dbReference type="ARBA" id="ARBA00023235"/>
    </source>
</evidence>
<protein>
    <recommendedName>
        <fullName evidence="3">isochorismate synthase</fullName>
        <ecNumber evidence="3">5.4.4.2</ecNumber>
    </recommendedName>
    <alternativeName>
        <fullName evidence="5">Isochorismate mutase</fullName>
    </alternativeName>
</protein>
<organism evidence="8 9">
    <name type="scientific">Leuconostoc pseudomesenteroides</name>
    <dbReference type="NCBI Taxonomy" id="33968"/>
    <lineage>
        <taxon>Bacteria</taxon>
        <taxon>Bacillati</taxon>
        <taxon>Bacillota</taxon>
        <taxon>Bacilli</taxon>
        <taxon>Lactobacillales</taxon>
        <taxon>Lactobacillaceae</taxon>
        <taxon>Leuconostoc</taxon>
    </lineage>
</organism>
<dbReference type="AlphaFoldDB" id="A0A5B8T529"/>
<keyword evidence="4 8" id="KW-0413">Isomerase</keyword>
<dbReference type="PANTHER" id="PTHR42839">
    <property type="entry name" value="ISOCHORISMATE SYNTHASE ENTC"/>
    <property type="match status" value="1"/>
</dbReference>
<feature type="domain" description="Chorismate-utilising enzyme C-terminal" evidence="6">
    <location>
        <begin position="131"/>
        <end position="384"/>
    </location>
</feature>
<evidence type="ECO:0000313" key="9">
    <source>
        <dbReference type="Proteomes" id="UP000321296"/>
    </source>
</evidence>
<dbReference type="OrthoDB" id="9803598at2"/>
<comment type="similarity">
    <text evidence="2">Belongs to the isochorismate synthase family.</text>
</comment>
<name>A0A5B8T529_LEUPS</name>
<reference evidence="7 10" key="2">
    <citation type="submission" date="2023-02" db="EMBL/GenBank/DDBJ databases">
        <title>Antimicrobial susceptibility testing and tentative epidemiological cut-off values for Lactobacillaceae family species intended for ingestion.</title>
        <authorList>
            <person name="Noehr-Meldgaard K."/>
            <person name="Struve C."/>
            <person name="Ingmer H."/>
            <person name="Koza A."/>
            <person name="Al-Nakeeb K."/>
            <person name="Agersoe Y."/>
        </authorList>
    </citation>
    <scope>NUCLEOTIDE SEQUENCE [LARGE SCALE GENOMIC DNA]</scope>
    <source>
        <strain evidence="7 10">DSM 20193</strain>
    </source>
</reference>
<dbReference type="PANTHER" id="PTHR42839:SF1">
    <property type="entry name" value="ISOCHORISMATE SYNTHASE MENF"/>
    <property type="match status" value="1"/>
</dbReference>
<dbReference type="InterPro" id="IPR005801">
    <property type="entry name" value="ADC_synthase"/>
</dbReference>
<sequence length="398" mass="44861">MQKSENHFFKFEREATSNDYQVLNQMLDHFQVSAFFENNTGTQIFYAFGSKNSWQTLPQKVNTLVFGANTFDGQHSKGELMNGFWFEPEIIVSISNGRLQSNDLNLDNILVNYQQISTTKRVKIKNIVSETDWIVRVADLIKNLNDVRCPMDKVVFGRQEMIELSEQIRISSLLEALKKEHGVYHVILKRENEVFVTATPERLAFVSQGEIQTAAVAGTAPRDPDPKRDHELGNKLLHSLKNQREHQFVVDSIKMKLEALTTQLNVPSKPILLKNKQVQHLYTPISGTLSANISVKDLVDNLHPTPALGGVPQEEALQYIAQHEQQPRGLFAGPIGYVTADNTGELVVSIRSMYCDQTHARLFAGAGIVAGSEAQQEYNETALKFEPMLQLLGELMHD</sequence>
<gene>
    <name evidence="8" type="ORF">FGL85_06665</name>
    <name evidence="7" type="ORF">P1N92_02685</name>
</gene>
<dbReference type="GeneID" id="64344546"/>
<keyword evidence="10" id="KW-1185">Reference proteome</keyword>
<evidence type="ECO:0000313" key="10">
    <source>
        <dbReference type="Proteomes" id="UP001529201"/>
    </source>
</evidence>
<comment type="catalytic activity">
    <reaction evidence="1">
        <text>chorismate = isochorismate</text>
        <dbReference type="Rhea" id="RHEA:18985"/>
        <dbReference type="ChEBI" id="CHEBI:29748"/>
        <dbReference type="ChEBI" id="CHEBI:29780"/>
        <dbReference type="EC" id="5.4.4.2"/>
    </reaction>
</comment>
<dbReference type="KEGG" id="lpse:FGL85_06665"/>
<proteinExistence type="inferred from homology"/>